<keyword evidence="2" id="KW-1185">Reference proteome</keyword>
<sequence length="191" mass="22249">MELDLFAIHMDLEQVVLKANYPIVNESMPYVQLRRLYFLPLKVNATYIAQARTIATSFRIHPYDQHMEHGGFISLIDAMRLAETWEIYDRLKTFFSIVQRLGYNRHPNRRSLKLECSMCEEGLEVISHLTDDGYGVNREGMFDDHIKIHVSAGEAHQTFICAKPDNHPQCSRVFGSRGIFEDHLERDHPDE</sequence>
<evidence type="ECO:0000313" key="2">
    <source>
        <dbReference type="Proteomes" id="UP000799757"/>
    </source>
</evidence>
<dbReference type="EMBL" id="MU002491">
    <property type="protein sequence ID" value="KAF2786319.1"/>
    <property type="molecule type" value="Genomic_DNA"/>
</dbReference>
<reference evidence="1" key="1">
    <citation type="journal article" date="2020" name="Stud. Mycol.">
        <title>101 Dothideomycetes genomes: a test case for predicting lifestyles and emergence of pathogens.</title>
        <authorList>
            <person name="Haridas S."/>
            <person name="Albert R."/>
            <person name="Binder M."/>
            <person name="Bloem J."/>
            <person name="Labutti K."/>
            <person name="Salamov A."/>
            <person name="Andreopoulos B."/>
            <person name="Baker S."/>
            <person name="Barry K."/>
            <person name="Bills G."/>
            <person name="Bluhm B."/>
            <person name="Cannon C."/>
            <person name="Castanera R."/>
            <person name="Culley D."/>
            <person name="Daum C."/>
            <person name="Ezra D."/>
            <person name="Gonzalez J."/>
            <person name="Henrissat B."/>
            <person name="Kuo A."/>
            <person name="Liang C."/>
            <person name="Lipzen A."/>
            <person name="Lutzoni F."/>
            <person name="Magnuson J."/>
            <person name="Mondo S."/>
            <person name="Nolan M."/>
            <person name="Ohm R."/>
            <person name="Pangilinan J."/>
            <person name="Park H.-J."/>
            <person name="Ramirez L."/>
            <person name="Alfaro M."/>
            <person name="Sun H."/>
            <person name="Tritt A."/>
            <person name="Yoshinaga Y."/>
            <person name="Zwiers L.-H."/>
            <person name="Turgeon B."/>
            <person name="Goodwin S."/>
            <person name="Spatafora J."/>
            <person name="Crous P."/>
            <person name="Grigoriev I."/>
        </authorList>
    </citation>
    <scope>NUCLEOTIDE SEQUENCE</scope>
    <source>
        <strain evidence="1">CBS 109.77</strain>
    </source>
</reference>
<gene>
    <name evidence="1" type="ORF">K505DRAFT_368329</name>
</gene>
<organism evidence="1 2">
    <name type="scientific">Melanomma pulvis-pyrius CBS 109.77</name>
    <dbReference type="NCBI Taxonomy" id="1314802"/>
    <lineage>
        <taxon>Eukaryota</taxon>
        <taxon>Fungi</taxon>
        <taxon>Dikarya</taxon>
        <taxon>Ascomycota</taxon>
        <taxon>Pezizomycotina</taxon>
        <taxon>Dothideomycetes</taxon>
        <taxon>Pleosporomycetidae</taxon>
        <taxon>Pleosporales</taxon>
        <taxon>Melanommataceae</taxon>
        <taxon>Melanomma</taxon>
    </lineage>
</organism>
<accession>A0A6A6WQE3</accession>
<dbReference type="Proteomes" id="UP000799757">
    <property type="component" value="Unassembled WGS sequence"/>
</dbReference>
<name>A0A6A6WQE3_9PLEO</name>
<evidence type="ECO:0000313" key="1">
    <source>
        <dbReference type="EMBL" id="KAF2786319.1"/>
    </source>
</evidence>
<proteinExistence type="predicted"/>
<protein>
    <submittedName>
        <fullName evidence="1">Uncharacterized protein</fullName>
    </submittedName>
</protein>
<dbReference type="AlphaFoldDB" id="A0A6A6WQE3"/>